<gene>
    <name evidence="1" type="ORF">GA0074694_0592</name>
</gene>
<dbReference type="Pfam" id="PF19801">
    <property type="entry name" value="DUF6284"/>
    <property type="match status" value="1"/>
</dbReference>
<evidence type="ECO:0000313" key="1">
    <source>
        <dbReference type="EMBL" id="SCL14045.1"/>
    </source>
</evidence>
<protein>
    <submittedName>
        <fullName evidence="1">Uncharacterized protein</fullName>
    </submittedName>
</protein>
<accession>A0A1C6RAB5</accession>
<reference evidence="2" key="1">
    <citation type="submission" date="2016-06" db="EMBL/GenBank/DDBJ databases">
        <authorList>
            <person name="Varghese N."/>
        </authorList>
    </citation>
    <scope>NUCLEOTIDE SEQUENCE [LARGE SCALE GENOMIC DNA]</scope>
    <source>
        <strain evidence="2">DSM 46123</strain>
    </source>
</reference>
<sequence length="124" mass="13383">MNHDDQHGPSPVDLAAIDVEWPLIAAELDLLDAEISLLYAVDHGGPSPLDWRRVRRAEARVTRAAATGVRPPWHADGCVPHRLDVVGSTGCGYRCDIVRCNACGGEQVLHRTEDGCRAGLPRAA</sequence>
<proteinExistence type="predicted"/>
<dbReference type="RefSeq" id="WP_091452016.1">
    <property type="nucleotide sequence ID" value="NZ_FMHU01000001.1"/>
</dbReference>
<keyword evidence="2" id="KW-1185">Reference proteome</keyword>
<dbReference type="EMBL" id="FMHU01000001">
    <property type="protein sequence ID" value="SCL14045.1"/>
    <property type="molecule type" value="Genomic_DNA"/>
</dbReference>
<evidence type="ECO:0000313" key="2">
    <source>
        <dbReference type="Proteomes" id="UP000198906"/>
    </source>
</evidence>
<dbReference type="STRING" id="47866.GA0074694_0592"/>
<organism evidence="1 2">
    <name type="scientific">Micromonospora inyonensis</name>
    <dbReference type="NCBI Taxonomy" id="47866"/>
    <lineage>
        <taxon>Bacteria</taxon>
        <taxon>Bacillati</taxon>
        <taxon>Actinomycetota</taxon>
        <taxon>Actinomycetes</taxon>
        <taxon>Micromonosporales</taxon>
        <taxon>Micromonosporaceae</taxon>
        <taxon>Micromonospora</taxon>
    </lineage>
</organism>
<dbReference type="AlphaFoldDB" id="A0A1C6RAB5"/>
<dbReference type="InterPro" id="IPR046251">
    <property type="entry name" value="DUF6284"/>
</dbReference>
<dbReference type="Proteomes" id="UP000198906">
    <property type="component" value="Unassembled WGS sequence"/>
</dbReference>
<name>A0A1C6RAB5_9ACTN</name>